<sequence>MSKLENSLSEDEFVLVRETKKAQMADLDEDALIDLHSRIHRARNKYVKLYRRTGAEKVDKKKSRATGRSANQRNAAKVEVFEEALARVSRRLGAVARQSAETLKQERLALARNDSPISVGGAGGGKVKSAGKARVDSTRDSSGRKKYEASSIAAGARRQAKKDSRKS</sequence>
<reference evidence="2 3" key="1">
    <citation type="submission" date="2019-10" db="EMBL/GenBank/DDBJ databases">
        <title>Draft Genome Assembly of Rhodococcus zopfii DSM44189.</title>
        <authorList>
            <person name="Sutton J.M."/>
            <person name="Akob D.M."/>
            <person name="Bushman T.J."/>
        </authorList>
    </citation>
    <scope>NUCLEOTIDE SEQUENCE [LARGE SCALE GENOMIC DNA]</scope>
    <source>
        <strain evidence="2 3">DSM 44189</strain>
    </source>
</reference>
<feature type="compositionally biased region" description="Basic and acidic residues" evidence="1">
    <location>
        <begin position="133"/>
        <end position="148"/>
    </location>
</feature>
<keyword evidence="3" id="KW-1185">Reference proteome</keyword>
<feature type="region of interest" description="Disordered" evidence="1">
    <location>
        <begin position="107"/>
        <end position="167"/>
    </location>
</feature>
<evidence type="ECO:0000313" key="2">
    <source>
        <dbReference type="EMBL" id="MDV2477965.1"/>
    </source>
</evidence>
<dbReference type="EMBL" id="WBMO01000005">
    <property type="protein sequence ID" value="MDV2477965.1"/>
    <property type="molecule type" value="Genomic_DNA"/>
</dbReference>
<evidence type="ECO:0000256" key="1">
    <source>
        <dbReference type="SAM" id="MobiDB-lite"/>
    </source>
</evidence>
<accession>A0ABU3WVG5</accession>
<organism evidence="2 3">
    <name type="scientific">Rhodococcus zopfii</name>
    <dbReference type="NCBI Taxonomy" id="43772"/>
    <lineage>
        <taxon>Bacteria</taxon>
        <taxon>Bacillati</taxon>
        <taxon>Actinomycetota</taxon>
        <taxon>Actinomycetes</taxon>
        <taxon>Mycobacteriales</taxon>
        <taxon>Nocardiaceae</taxon>
        <taxon>Rhodococcus</taxon>
    </lineage>
</organism>
<dbReference type="Proteomes" id="UP001275440">
    <property type="component" value="Unassembled WGS sequence"/>
</dbReference>
<protein>
    <submittedName>
        <fullName evidence="2">Uncharacterized protein</fullName>
    </submittedName>
</protein>
<proteinExistence type="predicted"/>
<feature type="compositionally biased region" description="Basic residues" evidence="1">
    <location>
        <begin position="158"/>
        <end position="167"/>
    </location>
</feature>
<comment type="caution">
    <text evidence="2">The sequence shown here is derived from an EMBL/GenBank/DDBJ whole genome shotgun (WGS) entry which is preliminary data.</text>
</comment>
<name>A0ABU3WVG5_9NOCA</name>
<evidence type="ECO:0000313" key="3">
    <source>
        <dbReference type="Proteomes" id="UP001275440"/>
    </source>
</evidence>
<gene>
    <name evidence="2" type="ORF">F8M49_25850</name>
</gene>